<evidence type="ECO:0000256" key="3">
    <source>
        <dbReference type="ARBA" id="ARBA00004642"/>
    </source>
</evidence>
<dbReference type="Gene3D" id="3.80.10.10">
    <property type="entry name" value="Ribonuclease Inhibitor"/>
    <property type="match status" value="1"/>
</dbReference>
<dbReference type="SMART" id="SM00804">
    <property type="entry name" value="TAP_C"/>
    <property type="match status" value="1"/>
</dbReference>
<evidence type="ECO:0000256" key="13">
    <source>
        <dbReference type="ARBA" id="ARBA00077623"/>
    </source>
</evidence>
<dbReference type="InterPro" id="IPR005637">
    <property type="entry name" value="TAP_C_dom"/>
</dbReference>
<dbReference type="FunFam" id="3.10.450.50:FF:000004">
    <property type="entry name" value="Nuclear RNA export factor 1"/>
    <property type="match status" value="1"/>
</dbReference>
<keyword evidence="10" id="KW-0811">Translocation</keyword>
<dbReference type="PROSITE" id="PS50177">
    <property type="entry name" value="NTF2_DOMAIN"/>
    <property type="match status" value="1"/>
</dbReference>
<dbReference type="InterPro" id="IPR032710">
    <property type="entry name" value="NTF2-like_dom_sf"/>
</dbReference>
<keyword evidence="20" id="KW-1185">Reference proteome</keyword>
<evidence type="ECO:0000256" key="4">
    <source>
        <dbReference type="ARBA" id="ARBA00009285"/>
    </source>
</evidence>
<dbReference type="GO" id="GO:0005643">
    <property type="term" value="C:nuclear pore"/>
    <property type="evidence" value="ECO:0007669"/>
    <property type="project" value="UniProtKB-SubCell"/>
</dbReference>
<dbReference type="Proteomes" id="UP000001811">
    <property type="component" value="Chromosome X"/>
</dbReference>
<feature type="domain" description="TAP-C" evidence="18">
    <location>
        <begin position="608"/>
        <end position="663"/>
    </location>
</feature>
<dbReference type="SMR" id="G1SVP1"/>
<dbReference type="InterPro" id="IPR002075">
    <property type="entry name" value="NTF2_dom"/>
</dbReference>
<dbReference type="InterPro" id="IPR009060">
    <property type="entry name" value="UBA-like_sf"/>
</dbReference>
<dbReference type="SUPFAM" id="SSF46934">
    <property type="entry name" value="UBA-like"/>
    <property type="match status" value="1"/>
</dbReference>
<evidence type="ECO:0000256" key="14">
    <source>
        <dbReference type="ARBA" id="ARBA00080675"/>
    </source>
</evidence>
<dbReference type="PANTHER" id="PTHR10662">
    <property type="entry name" value="NUCLEAR RNA EXPORT FACTOR"/>
    <property type="match status" value="1"/>
</dbReference>
<evidence type="ECO:0000256" key="10">
    <source>
        <dbReference type="ARBA" id="ARBA00023010"/>
    </source>
</evidence>
<proteinExistence type="inferred from homology"/>
<dbReference type="InterPro" id="IPR032675">
    <property type="entry name" value="LRR_dom_sf"/>
</dbReference>
<keyword evidence="6" id="KW-0963">Cytoplasm</keyword>
<keyword evidence="5" id="KW-0813">Transport</keyword>
<dbReference type="GO" id="GO:0003723">
    <property type="term" value="F:RNA binding"/>
    <property type="evidence" value="ECO:0007669"/>
    <property type="project" value="InterPro"/>
</dbReference>
<dbReference type="PaxDb" id="9986-ENSOCUP00000007506"/>
<evidence type="ECO:0000256" key="6">
    <source>
        <dbReference type="ARBA" id="ARBA00022490"/>
    </source>
</evidence>
<dbReference type="InterPro" id="IPR018222">
    <property type="entry name" value="Nuclear_transport_factor_2_euk"/>
</dbReference>
<feature type="region of interest" description="Disordered" evidence="16">
    <location>
        <begin position="352"/>
        <end position="377"/>
    </location>
</feature>
<evidence type="ECO:0000256" key="15">
    <source>
        <dbReference type="ARBA" id="ARBA00082469"/>
    </source>
</evidence>
<dbReference type="GO" id="GO:0016973">
    <property type="term" value="P:poly(A)+ mRNA export from nucleus"/>
    <property type="evidence" value="ECO:0007669"/>
    <property type="project" value="TreeGrafter"/>
</dbReference>
<dbReference type="HOGENOM" id="CLU_011280_2_0_1"/>
<dbReference type="GO" id="GO:0005654">
    <property type="term" value="C:nucleoplasm"/>
    <property type="evidence" value="ECO:0007669"/>
    <property type="project" value="UniProtKB-SubCell"/>
</dbReference>
<dbReference type="Bgee" id="ENSOCUG00000008684">
    <property type="expression patterns" value="Expressed in testis"/>
</dbReference>
<dbReference type="InterPro" id="IPR015245">
    <property type="entry name" value="Tap_RNA-bd"/>
</dbReference>
<keyword evidence="12" id="KW-0539">Nucleus</keyword>
<keyword evidence="7" id="KW-0433">Leucine-rich repeat</keyword>
<dbReference type="Gene3D" id="1.10.8.10">
    <property type="entry name" value="DNA helicase RuvA subunit, C-terminal domain"/>
    <property type="match status" value="1"/>
</dbReference>
<evidence type="ECO:0000256" key="2">
    <source>
        <dbReference type="ARBA" id="ARBA00004567"/>
    </source>
</evidence>
<dbReference type="GO" id="GO:0015031">
    <property type="term" value="P:protein transport"/>
    <property type="evidence" value="ECO:0007669"/>
    <property type="project" value="UniProtKB-KW"/>
</dbReference>
<evidence type="ECO:0000259" key="17">
    <source>
        <dbReference type="PROSITE" id="PS50177"/>
    </source>
</evidence>
<dbReference type="Ensembl" id="ENSOCUT00000008690.4">
    <property type="protein sequence ID" value="ENSOCUP00000007506.4"/>
    <property type="gene ID" value="ENSOCUG00000008684.4"/>
</dbReference>
<dbReference type="Pfam" id="PF24048">
    <property type="entry name" value="LRR_NXF1-5"/>
    <property type="match status" value="1"/>
</dbReference>
<dbReference type="InterPro" id="IPR030217">
    <property type="entry name" value="NXF_fam"/>
</dbReference>
<dbReference type="Gene3D" id="3.10.450.50">
    <property type="match status" value="1"/>
</dbReference>
<reference evidence="19 20" key="1">
    <citation type="journal article" date="2011" name="Nature">
        <title>A high-resolution map of human evolutionary constraint using 29 mammals.</title>
        <authorList>
            <person name="Lindblad-Toh K."/>
            <person name="Garber M."/>
            <person name="Zuk O."/>
            <person name="Lin M.F."/>
            <person name="Parker B.J."/>
            <person name="Washietl S."/>
            <person name="Kheradpour P."/>
            <person name="Ernst J."/>
            <person name="Jordan G."/>
            <person name="Mauceli E."/>
            <person name="Ward L.D."/>
            <person name="Lowe C.B."/>
            <person name="Holloway A.K."/>
            <person name="Clamp M."/>
            <person name="Gnerre S."/>
            <person name="Alfoldi J."/>
            <person name="Beal K."/>
            <person name="Chang J."/>
            <person name="Clawson H."/>
            <person name="Cuff J."/>
            <person name="Di Palma F."/>
            <person name="Fitzgerald S."/>
            <person name="Flicek P."/>
            <person name="Guttman M."/>
            <person name="Hubisz M.J."/>
            <person name="Jaffe D.B."/>
            <person name="Jungreis I."/>
            <person name="Kent W.J."/>
            <person name="Kostka D."/>
            <person name="Lara M."/>
            <person name="Martins A.L."/>
            <person name="Massingham T."/>
            <person name="Moltke I."/>
            <person name="Raney B.J."/>
            <person name="Rasmussen M.D."/>
            <person name="Robinson J."/>
            <person name="Stark A."/>
            <person name="Vilella A.J."/>
            <person name="Wen J."/>
            <person name="Xie X."/>
            <person name="Zody M.C."/>
            <person name="Baldwin J."/>
            <person name="Bloom T."/>
            <person name="Chin C.W."/>
            <person name="Heiman D."/>
            <person name="Nicol R."/>
            <person name="Nusbaum C."/>
            <person name="Young S."/>
            <person name="Wilkinson J."/>
            <person name="Worley K.C."/>
            <person name="Kovar C.L."/>
            <person name="Muzny D.M."/>
            <person name="Gibbs R.A."/>
            <person name="Cree A."/>
            <person name="Dihn H.H."/>
            <person name="Fowler G."/>
            <person name="Jhangiani S."/>
            <person name="Joshi V."/>
            <person name="Lee S."/>
            <person name="Lewis L.R."/>
            <person name="Nazareth L.V."/>
            <person name="Okwuonu G."/>
            <person name="Santibanez J."/>
            <person name="Warren W.C."/>
            <person name="Mardis E.R."/>
            <person name="Weinstock G.M."/>
            <person name="Wilson R.K."/>
            <person name="Delehaunty K."/>
            <person name="Dooling D."/>
            <person name="Fronik C."/>
            <person name="Fulton L."/>
            <person name="Fulton B."/>
            <person name="Graves T."/>
            <person name="Minx P."/>
            <person name="Sodergren E."/>
            <person name="Birney E."/>
            <person name="Margulies E.H."/>
            <person name="Herrero J."/>
            <person name="Green E.D."/>
            <person name="Haussler D."/>
            <person name="Siepel A."/>
            <person name="Goldman N."/>
            <person name="Pollard K.S."/>
            <person name="Pedersen J.S."/>
            <person name="Lander E.S."/>
            <person name="Kellis M."/>
        </authorList>
    </citation>
    <scope>NUCLEOTIDE SEQUENCE [LARGE SCALE GENOMIC DNA]</scope>
    <source>
        <strain evidence="19 20">Thorbecke inbred</strain>
    </source>
</reference>
<feature type="compositionally biased region" description="Basic and acidic residues" evidence="16">
    <location>
        <begin position="352"/>
        <end position="368"/>
    </location>
</feature>
<dbReference type="SUPFAM" id="SSF52058">
    <property type="entry name" value="L domain-like"/>
    <property type="match status" value="1"/>
</dbReference>
<dbReference type="Gene3D" id="3.30.70.330">
    <property type="match status" value="1"/>
</dbReference>
<dbReference type="PANTHER" id="PTHR10662:SF12">
    <property type="entry name" value="NUCLEAR RNA EXPORT FACTOR 3"/>
    <property type="match status" value="1"/>
</dbReference>
<dbReference type="eggNOG" id="KOG3763">
    <property type="taxonomic scope" value="Eukaryota"/>
</dbReference>
<evidence type="ECO:0000313" key="20">
    <source>
        <dbReference type="Proteomes" id="UP000001811"/>
    </source>
</evidence>
<evidence type="ECO:0000256" key="9">
    <source>
        <dbReference type="ARBA" id="ARBA00022816"/>
    </source>
</evidence>
<dbReference type="InterPro" id="IPR057125">
    <property type="entry name" value="NXF1/2/3/5-like_LRR"/>
</dbReference>
<evidence type="ECO:0000256" key="16">
    <source>
        <dbReference type="SAM" id="MobiDB-lite"/>
    </source>
</evidence>
<reference evidence="19" key="3">
    <citation type="submission" date="2025-09" db="UniProtKB">
        <authorList>
            <consortium name="Ensembl"/>
        </authorList>
    </citation>
    <scope>IDENTIFICATION</scope>
    <source>
        <strain evidence="19">Thorbecke</strain>
    </source>
</reference>
<evidence type="ECO:0000259" key="18">
    <source>
        <dbReference type="PROSITE" id="PS51281"/>
    </source>
</evidence>
<organism evidence="19 20">
    <name type="scientific">Oryctolagus cuniculus</name>
    <name type="common">Rabbit</name>
    <dbReference type="NCBI Taxonomy" id="9986"/>
    <lineage>
        <taxon>Eukaryota</taxon>
        <taxon>Metazoa</taxon>
        <taxon>Chordata</taxon>
        <taxon>Craniata</taxon>
        <taxon>Vertebrata</taxon>
        <taxon>Euteleostomi</taxon>
        <taxon>Mammalia</taxon>
        <taxon>Eutheria</taxon>
        <taxon>Euarchontoglires</taxon>
        <taxon>Glires</taxon>
        <taxon>Lagomorpha</taxon>
        <taxon>Leporidae</taxon>
        <taxon>Oryctolagus</taxon>
    </lineage>
</organism>
<protein>
    <recommendedName>
        <fullName evidence="15">Tip-associated protein</fullName>
    </recommendedName>
    <alternativeName>
        <fullName evidence="13">Tip-associating protein</fullName>
    </alternativeName>
    <alternativeName>
        <fullName evidence="14">mRNA export factor TAP</fullName>
    </alternativeName>
</protein>
<comment type="similarity">
    <text evidence="4">Belongs to the NXF family.</text>
</comment>
<dbReference type="SUPFAM" id="SSF54928">
    <property type="entry name" value="RNA-binding domain, RBD"/>
    <property type="match status" value="1"/>
</dbReference>
<evidence type="ECO:0000313" key="19">
    <source>
        <dbReference type="Ensembl" id="ENSOCUP00000007506.4"/>
    </source>
</evidence>
<keyword evidence="11" id="KW-0653">Protein transport</keyword>
<dbReference type="GO" id="GO:0005737">
    <property type="term" value="C:cytoplasm"/>
    <property type="evidence" value="ECO:0007669"/>
    <property type="project" value="UniProtKB-SubCell"/>
</dbReference>
<dbReference type="InterPro" id="IPR012677">
    <property type="entry name" value="Nucleotide-bd_a/b_plait_sf"/>
</dbReference>
<evidence type="ECO:0000256" key="12">
    <source>
        <dbReference type="ARBA" id="ARBA00023242"/>
    </source>
</evidence>
<evidence type="ECO:0000256" key="11">
    <source>
        <dbReference type="ARBA" id="ARBA00023132"/>
    </source>
</evidence>
<comment type="subcellular location">
    <subcellularLocation>
        <location evidence="1">Cytoplasm</location>
    </subcellularLocation>
    <subcellularLocation>
        <location evidence="2">Nucleus</location>
        <location evidence="2">Nuclear pore complex</location>
    </subcellularLocation>
    <subcellularLocation>
        <location evidence="3">Nucleus</location>
        <location evidence="3">Nucleoplasm</location>
    </subcellularLocation>
</comment>
<dbReference type="InterPro" id="IPR035979">
    <property type="entry name" value="RBD_domain_sf"/>
</dbReference>
<dbReference type="InParanoid" id="G1SVP1"/>
<reference evidence="19" key="2">
    <citation type="submission" date="2025-08" db="UniProtKB">
        <authorList>
            <consortium name="Ensembl"/>
        </authorList>
    </citation>
    <scope>IDENTIFICATION</scope>
    <source>
        <strain evidence="19">Thorbecke</strain>
    </source>
</reference>
<accession>G1SVP1</accession>
<evidence type="ECO:0000256" key="5">
    <source>
        <dbReference type="ARBA" id="ARBA00022448"/>
    </source>
</evidence>
<sequence length="667" mass="75563">MPLEMEFPVRTPSCLCGADKVVWRLHSAVPQQCFSLFSKPLAPEHPVSSTEPVGTSVTGHNRQINSQRRRPGCLHFYHRRLLNCPEMVRSGMYLSSQQQQEGNPATSDAQVDSQIRYAPYAISSYRRRGSFRKQYQTRGKMEKEQNLPERRMEGTQGGISSNWFKITIPFGIKYNEQWLLDLIQRQCSIPFRPVEFHYDKMQAHFFVENSCIASALKNISGKIWDENHEGISIFVTPSEVPRSVQEELKLEKVEQIKLTTNIQGDASQQPADIKNLSSDPDLMAHNIEMASNPRMCEASSLQIHEENMPKVLTLDPSHNPTYLLVGRPGTAQKATNINNVNISKTEVKSLGKTDKEKGLDPEKMRMDRNPQGATCPDKSSNINSILELFPKLLSLDGPKSPGTLCGTEANKMLPTSKGSFFGSEILKNVILQFLQQYYLFYDYGDRCSLLGAYHDEACFSLTVPFNSMDLIPSSLCEYLKNSRNIKNVTDRHLRRQLLQHTNHAIVDVLRVLPKTQHDFSSFLVDMWFQTETMLCFSVNGVFKEVEGDSQGCVWAFTRTFITIPTSNSSLCIMNDKLFMQNTRTREPQSAFSISVPTPCSSSMPTLSQAQQEMVQALSIQYGVNLEWSQKCLHDNNWDYARAAQFLTLPKVKGKMPGEPLKQADPRS</sequence>
<keyword evidence="9" id="KW-0509">mRNA transport</keyword>
<dbReference type="Pfam" id="PF09162">
    <property type="entry name" value="Tap-RNA_bind"/>
    <property type="match status" value="1"/>
</dbReference>
<dbReference type="AlphaFoldDB" id="G1SVP1"/>
<keyword evidence="8" id="KW-0677">Repeat</keyword>
<evidence type="ECO:0000256" key="8">
    <source>
        <dbReference type="ARBA" id="ARBA00022737"/>
    </source>
</evidence>
<feature type="region of interest" description="Disordered" evidence="16">
    <location>
        <begin position="134"/>
        <end position="154"/>
    </location>
</feature>
<feature type="domain" description="NTF2" evidence="17">
    <location>
        <begin position="429"/>
        <end position="579"/>
    </location>
</feature>
<evidence type="ECO:0000256" key="7">
    <source>
        <dbReference type="ARBA" id="ARBA00022614"/>
    </source>
</evidence>
<keyword evidence="11" id="KW-0906">Nuclear pore complex</keyword>
<dbReference type="EMBL" id="AAGW02046100">
    <property type="status" value="NOT_ANNOTATED_CDS"/>
    <property type="molecule type" value="Genomic_DNA"/>
</dbReference>
<dbReference type="STRING" id="9986.ENSOCUP00000007506"/>
<dbReference type="Pfam" id="PF22602">
    <property type="entry name" value="NXF_NTF2"/>
    <property type="match status" value="1"/>
</dbReference>
<dbReference type="FunFam" id="1.10.8.10:FF:000018">
    <property type="entry name" value="Nuclear RNA export factor 1"/>
    <property type="match status" value="1"/>
</dbReference>
<dbReference type="FunFam" id="3.30.70.330:FF:000165">
    <property type="entry name" value="nuclear RNA export factor 1"/>
    <property type="match status" value="1"/>
</dbReference>
<dbReference type="SUPFAM" id="SSF54427">
    <property type="entry name" value="NTF2-like"/>
    <property type="match status" value="1"/>
</dbReference>
<dbReference type="PROSITE" id="PS51281">
    <property type="entry name" value="TAP_C"/>
    <property type="match status" value="1"/>
</dbReference>
<dbReference type="Pfam" id="PF03943">
    <property type="entry name" value="TAP_C"/>
    <property type="match status" value="1"/>
</dbReference>
<name>G1SVP1_RABIT</name>
<feature type="compositionally biased region" description="Basic and acidic residues" evidence="16">
    <location>
        <begin position="139"/>
        <end position="153"/>
    </location>
</feature>
<dbReference type="GeneTree" id="ENSGT00390000007539"/>
<dbReference type="CDD" id="cd14342">
    <property type="entry name" value="UBA_TAP-C"/>
    <property type="match status" value="1"/>
</dbReference>
<evidence type="ECO:0000256" key="1">
    <source>
        <dbReference type="ARBA" id="ARBA00004496"/>
    </source>
</evidence>